<dbReference type="GO" id="GO:0003700">
    <property type="term" value="F:DNA-binding transcription factor activity"/>
    <property type="evidence" value="ECO:0007669"/>
    <property type="project" value="TreeGrafter"/>
</dbReference>
<gene>
    <name evidence="5" type="ORF">H5P28_09120</name>
</gene>
<dbReference type="PROSITE" id="PS00356">
    <property type="entry name" value="HTH_LACI_1"/>
    <property type="match status" value="1"/>
</dbReference>
<dbReference type="InterPro" id="IPR010982">
    <property type="entry name" value="Lambda_DNA-bd_dom_sf"/>
</dbReference>
<dbReference type="SMART" id="SM00354">
    <property type="entry name" value="HTH_LACI"/>
    <property type="match status" value="1"/>
</dbReference>
<keyword evidence="3" id="KW-0804">Transcription</keyword>
<comment type="caution">
    <text evidence="5">The sequence shown here is derived from an EMBL/GenBank/DDBJ whole genome shotgun (WGS) entry which is preliminary data.</text>
</comment>
<dbReference type="Proteomes" id="UP000546464">
    <property type="component" value="Unassembled WGS sequence"/>
</dbReference>
<dbReference type="SUPFAM" id="SSF53822">
    <property type="entry name" value="Periplasmic binding protein-like I"/>
    <property type="match status" value="1"/>
</dbReference>
<evidence type="ECO:0000259" key="4">
    <source>
        <dbReference type="PROSITE" id="PS50932"/>
    </source>
</evidence>
<keyword evidence="6" id="KW-1185">Reference proteome</keyword>
<dbReference type="InterPro" id="IPR000843">
    <property type="entry name" value="HTH_LacI"/>
</dbReference>
<dbReference type="InterPro" id="IPR028082">
    <property type="entry name" value="Peripla_BP_I"/>
</dbReference>
<dbReference type="EMBL" id="JACHVB010000021">
    <property type="protein sequence ID" value="MBC2594416.1"/>
    <property type="molecule type" value="Genomic_DNA"/>
</dbReference>
<dbReference type="PROSITE" id="PS50932">
    <property type="entry name" value="HTH_LACI_2"/>
    <property type="match status" value="1"/>
</dbReference>
<dbReference type="Gene3D" id="1.10.260.40">
    <property type="entry name" value="lambda repressor-like DNA-binding domains"/>
    <property type="match status" value="1"/>
</dbReference>
<sequence>MSAKIEDIAKEAGVSRATVSRVINGSDAVKAKTAEHVMKVMSQLGYSTTARRPGPRPKNIHPTRLRMGAVALITIGGTGELLQEPTMAMVVEHIRAECRKRQLNLLLDQVTGLGQIPLCVQTQQIDGAILMLSARIDYQREVIAELAALVPCVHLFSPGHPVATVDHASVNDVAIGALAFQELRQSNCASYVTISANHDMHEALLVRGRAFLDRVQNSSLPGHSLALKMSKGQSSRVWPQPTTELASLADLPEVLEKLHKQLPGPVGYFLTLENAAPRVHEALERQRLISDGHAKLVVAGTTPYFVRDLKPAPVLIDLCFPDLVRVALDRLVQRVLHFPEDRVTLLLSPMIAKN</sequence>
<protein>
    <submittedName>
        <fullName evidence="5">LacI family DNA-binding transcriptional regulator</fullName>
    </submittedName>
</protein>
<evidence type="ECO:0000256" key="3">
    <source>
        <dbReference type="ARBA" id="ARBA00023163"/>
    </source>
</evidence>
<keyword evidence="2 5" id="KW-0238">DNA-binding</keyword>
<feature type="domain" description="HTH lacI-type" evidence="4">
    <location>
        <begin position="3"/>
        <end position="67"/>
    </location>
</feature>
<evidence type="ECO:0000256" key="2">
    <source>
        <dbReference type="ARBA" id="ARBA00023125"/>
    </source>
</evidence>
<evidence type="ECO:0000313" key="5">
    <source>
        <dbReference type="EMBL" id="MBC2594416.1"/>
    </source>
</evidence>
<dbReference type="Pfam" id="PF00356">
    <property type="entry name" value="LacI"/>
    <property type="match status" value="1"/>
</dbReference>
<dbReference type="PANTHER" id="PTHR30146:SF24">
    <property type="entry name" value="XYLOSE OPERON REGULATORY PROTEIN"/>
    <property type="match status" value="1"/>
</dbReference>
<dbReference type="GO" id="GO:0000976">
    <property type="term" value="F:transcription cis-regulatory region binding"/>
    <property type="evidence" value="ECO:0007669"/>
    <property type="project" value="TreeGrafter"/>
</dbReference>
<dbReference type="PANTHER" id="PTHR30146">
    <property type="entry name" value="LACI-RELATED TRANSCRIPTIONAL REPRESSOR"/>
    <property type="match status" value="1"/>
</dbReference>
<name>A0A842HFK3_9BACT</name>
<dbReference type="CDD" id="cd01392">
    <property type="entry name" value="HTH_LacI"/>
    <property type="match status" value="1"/>
</dbReference>
<reference evidence="5 6" key="1">
    <citation type="submission" date="2020-07" db="EMBL/GenBank/DDBJ databases">
        <authorList>
            <person name="Feng X."/>
        </authorList>
    </citation>
    <scope>NUCLEOTIDE SEQUENCE [LARGE SCALE GENOMIC DNA]</scope>
    <source>
        <strain evidence="5 6">JCM31066</strain>
    </source>
</reference>
<proteinExistence type="predicted"/>
<organism evidence="5 6">
    <name type="scientific">Ruficoccus amylovorans</name>
    <dbReference type="NCBI Taxonomy" id="1804625"/>
    <lineage>
        <taxon>Bacteria</taxon>
        <taxon>Pseudomonadati</taxon>
        <taxon>Verrucomicrobiota</taxon>
        <taxon>Opitutia</taxon>
        <taxon>Puniceicoccales</taxon>
        <taxon>Cerasicoccaceae</taxon>
        <taxon>Ruficoccus</taxon>
    </lineage>
</organism>
<dbReference type="RefSeq" id="WP_185675400.1">
    <property type="nucleotide sequence ID" value="NZ_JACHVB010000021.1"/>
</dbReference>
<evidence type="ECO:0000256" key="1">
    <source>
        <dbReference type="ARBA" id="ARBA00023015"/>
    </source>
</evidence>
<accession>A0A842HFK3</accession>
<dbReference type="Gene3D" id="3.40.50.2300">
    <property type="match status" value="2"/>
</dbReference>
<dbReference type="SUPFAM" id="SSF47413">
    <property type="entry name" value="lambda repressor-like DNA-binding domains"/>
    <property type="match status" value="1"/>
</dbReference>
<dbReference type="AlphaFoldDB" id="A0A842HFK3"/>
<keyword evidence="1" id="KW-0805">Transcription regulation</keyword>
<evidence type="ECO:0000313" key="6">
    <source>
        <dbReference type="Proteomes" id="UP000546464"/>
    </source>
</evidence>
<dbReference type="PRINTS" id="PR00036">
    <property type="entry name" value="HTHLACI"/>
</dbReference>